<dbReference type="Proteomes" id="UP000324222">
    <property type="component" value="Unassembled WGS sequence"/>
</dbReference>
<feature type="region of interest" description="Disordered" evidence="1">
    <location>
        <begin position="110"/>
        <end position="135"/>
    </location>
</feature>
<comment type="caution">
    <text evidence="3">The sequence shown here is derived from an EMBL/GenBank/DDBJ whole genome shotgun (WGS) entry which is preliminary data.</text>
</comment>
<feature type="compositionally biased region" description="Basic residues" evidence="1">
    <location>
        <begin position="1"/>
        <end position="14"/>
    </location>
</feature>
<feature type="compositionally biased region" description="Pro residues" evidence="1">
    <location>
        <begin position="122"/>
        <end position="132"/>
    </location>
</feature>
<keyword evidence="2" id="KW-1133">Transmembrane helix</keyword>
<keyword evidence="2" id="KW-0472">Membrane</keyword>
<organism evidence="3 4">
    <name type="scientific">Portunus trituberculatus</name>
    <name type="common">Swimming crab</name>
    <name type="synonym">Neptunus trituberculatus</name>
    <dbReference type="NCBI Taxonomy" id="210409"/>
    <lineage>
        <taxon>Eukaryota</taxon>
        <taxon>Metazoa</taxon>
        <taxon>Ecdysozoa</taxon>
        <taxon>Arthropoda</taxon>
        <taxon>Crustacea</taxon>
        <taxon>Multicrustacea</taxon>
        <taxon>Malacostraca</taxon>
        <taxon>Eumalacostraca</taxon>
        <taxon>Eucarida</taxon>
        <taxon>Decapoda</taxon>
        <taxon>Pleocyemata</taxon>
        <taxon>Brachyura</taxon>
        <taxon>Eubrachyura</taxon>
        <taxon>Portunoidea</taxon>
        <taxon>Portunidae</taxon>
        <taxon>Portuninae</taxon>
        <taxon>Portunus</taxon>
    </lineage>
</organism>
<keyword evidence="2" id="KW-0812">Transmembrane</keyword>
<reference evidence="3" key="1">
    <citation type="submission" date="2019-05" db="EMBL/GenBank/DDBJ databases">
        <title>Another draft genome of Portunus trituberculatus and its Hox gene families provides insights of decapod evolution.</title>
        <authorList>
            <person name="Jeong J.-H."/>
            <person name="Song I."/>
            <person name="Kim S."/>
            <person name="Choi T."/>
            <person name="Kim D."/>
            <person name="Ryu S."/>
            <person name="Kim W."/>
        </authorList>
    </citation>
    <scope>NUCLEOTIDE SEQUENCE [LARGE SCALE GENOMIC DNA]</scope>
    <source>
        <tissue evidence="3">Muscle</tissue>
    </source>
</reference>
<dbReference type="EMBL" id="VSRR010068003">
    <property type="protein sequence ID" value="MPC85314.1"/>
    <property type="molecule type" value="Genomic_DNA"/>
</dbReference>
<accession>A0A5B7IYK4</accession>
<name>A0A5B7IYK4_PORTR</name>
<feature type="region of interest" description="Disordered" evidence="1">
    <location>
        <begin position="67"/>
        <end position="97"/>
    </location>
</feature>
<protein>
    <submittedName>
        <fullName evidence="3">Uncharacterized protein</fullName>
    </submittedName>
</protein>
<evidence type="ECO:0000256" key="2">
    <source>
        <dbReference type="SAM" id="Phobius"/>
    </source>
</evidence>
<feature type="transmembrane region" description="Helical" evidence="2">
    <location>
        <begin position="188"/>
        <end position="215"/>
    </location>
</feature>
<evidence type="ECO:0000313" key="4">
    <source>
        <dbReference type="Proteomes" id="UP000324222"/>
    </source>
</evidence>
<feature type="region of interest" description="Disordered" evidence="1">
    <location>
        <begin position="1"/>
        <end position="38"/>
    </location>
</feature>
<dbReference type="OrthoDB" id="21144at2759"/>
<feature type="transmembrane region" description="Helical" evidence="2">
    <location>
        <begin position="154"/>
        <end position="176"/>
    </location>
</feature>
<dbReference type="AlphaFoldDB" id="A0A5B7IYK4"/>
<proteinExistence type="predicted"/>
<evidence type="ECO:0000256" key="1">
    <source>
        <dbReference type="SAM" id="MobiDB-lite"/>
    </source>
</evidence>
<evidence type="ECO:0000313" key="3">
    <source>
        <dbReference type="EMBL" id="MPC85314.1"/>
    </source>
</evidence>
<gene>
    <name evidence="3" type="ORF">E2C01_080084</name>
</gene>
<keyword evidence="4" id="KW-1185">Reference proteome</keyword>
<feature type="compositionally biased region" description="Low complexity" evidence="1">
    <location>
        <begin position="70"/>
        <end position="94"/>
    </location>
</feature>
<sequence length="290" mass="30644">MMKYSGGHRLRRRNSCTALRTRPPRGEGDLMAAASHPPRVRRLSIKENSHTEALGAAPQSAGSGVSLLVPGASVGTTPSTPSTPGTPAAPGVGSDPSLRVSTILKRWNSHRERRLSDSRATPPDPAAAPDTPPCSRKLSPPPCRGLRHVCILPAALACLCVVLCPLCVQAAALTYLCVVLRHVCVQAAVLTCLCVVLRPVCMQAVALACLCVVLYPLLSRHPRPATLCAAPAAPVFSCLHSDDESRPSPRLTLILPLTSQPPAAPPLPPPHNTFRNTFFLPASLSLSLHK</sequence>